<dbReference type="Proteomes" id="UP000299102">
    <property type="component" value="Unassembled WGS sequence"/>
</dbReference>
<evidence type="ECO:0000256" key="8">
    <source>
        <dbReference type="ARBA" id="ARBA00023136"/>
    </source>
</evidence>
<evidence type="ECO:0000256" key="10">
    <source>
        <dbReference type="RuleBase" id="RU361115"/>
    </source>
</evidence>
<dbReference type="EMBL" id="BGZK01001623">
    <property type="protein sequence ID" value="GBP83485.1"/>
    <property type="molecule type" value="Genomic_DNA"/>
</dbReference>
<evidence type="ECO:0000313" key="12">
    <source>
        <dbReference type="EMBL" id="GBP83485.1"/>
    </source>
</evidence>
<gene>
    <name evidence="12" type="ORF">EVAR_65131_1</name>
</gene>
<reference evidence="12 13" key="1">
    <citation type="journal article" date="2019" name="Commun. Biol.">
        <title>The bagworm genome reveals a unique fibroin gene that provides high tensile strength.</title>
        <authorList>
            <person name="Kono N."/>
            <person name="Nakamura H."/>
            <person name="Ohtoshi R."/>
            <person name="Tomita M."/>
            <person name="Numata K."/>
            <person name="Arakawa K."/>
        </authorList>
    </citation>
    <scope>NUCLEOTIDE SEQUENCE [LARGE SCALE GENOMIC DNA]</scope>
</reference>
<keyword evidence="4 10" id="KW-0812">Transmembrane</keyword>
<comment type="catalytic activity">
    <reaction evidence="10">
        <text>a very-long-chain acyl-CoA + malonyl-CoA + H(+) = a very-long-chain 3-oxoacyl-CoA + CO2 + CoA</text>
        <dbReference type="Rhea" id="RHEA:32727"/>
        <dbReference type="ChEBI" id="CHEBI:15378"/>
        <dbReference type="ChEBI" id="CHEBI:16526"/>
        <dbReference type="ChEBI" id="CHEBI:57287"/>
        <dbReference type="ChEBI" id="CHEBI:57384"/>
        <dbReference type="ChEBI" id="CHEBI:90725"/>
        <dbReference type="ChEBI" id="CHEBI:90736"/>
        <dbReference type="EC" id="2.3.1.199"/>
    </reaction>
</comment>
<keyword evidence="13" id="KW-1185">Reference proteome</keyword>
<feature type="region of interest" description="Disordered" evidence="11">
    <location>
        <begin position="91"/>
        <end position="113"/>
    </location>
</feature>
<dbReference type="GO" id="GO:0034626">
    <property type="term" value="P:fatty acid elongation, polyunsaturated fatty acid"/>
    <property type="evidence" value="ECO:0007669"/>
    <property type="project" value="TreeGrafter"/>
</dbReference>
<feature type="transmembrane region" description="Helical" evidence="10">
    <location>
        <begin position="342"/>
        <end position="361"/>
    </location>
</feature>
<feature type="transmembrane region" description="Helical" evidence="10">
    <location>
        <begin position="227"/>
        <end position="246"/>
    </location>
</feature>
<evidence type="ECO:0000256" key="11">
    <source>
        <dbReference type="SAM" id="MobiDB-lite"/>
    </source>
</evidence>
<protein>
    <recommendedName>
        <fullName evidence="10">Elongation of very long chain fatty acids protein</fullName>
        <ecNumber evidence="10">2.3.1.199</ecNumber>
    </recommendedName>
    <alternativeName>
        <fullName evidence="10">Very-long-chain 3-oxoacyl-CoA synthase</fullName>
    </alternativeName>
</protein>
<dbReference type="Pfam" id="PF01151">
    <property type="entry name" value="ELO"/>
    <property type="match status" value="1"/>
</dbReference>
<dbReference type="AlphaFoldDB" id="A0A4C1ZA37"/>
<evidence type="ECO:0000256" key="2">
    <source>
        <dbReference type="ARBA" id="ARBA00022516"/>
    </source>
</evidence>
<evidence type="ECO:0000256" key="9">
    <source>
        <dbReference type="ARBA" id="ARBA00023160"/>
    </source>
</evidence>
<evidence type="ECO:0000256" key="6">
    <source>
        <dbReference type="ARBA" id="ARBA00022989"/>
    </source>
</evidence>
<dbReference type="STRING" id="151549.A0A4C1ZA37"/>
<dbReference type="GO" id="GO:0009922">
    <property type="term" value="F:fatty acid elongase activity"/>
    <property type="evidence" value="ECO:0007669"/>
    <property type="project" value="UniProtKB-EC"/>
</dbReference>
<evidence type="ECO:0000256" key="1">
    <source>
        <dbReference type="ARBA" id="ARBA00004141"/>
    </source>
</evidence>
<dbReference type="GO" id="GO:0034625">
    <property type="term" value="P:fatty acid elongation, monounsaturated fatty acid"/>
    <property type="evidence" value="ECO:0007669"/>
    <property type="project" value="TreeGrafter"/>
</dbReference>
<dbReference type="PANTHER" id="PTHR11157:SF153">
    <property type="entry name" value="ELONGATION OF VERY LONG CHAIN FATTY ACIDS PROTEIN"/>
    <property type="match status" value="1"/>
</dbReference>
<keyword evidence="2 10" id="KW-0444">Lipid biosynthesis</keyword>
<keyword evidence="6 10" id="KW-1133">Transmembrane helix</keyword>
<keyword evidence="3 10" id="KW-0808">Transferase</keyword>
<keyword evidence="5 10" id="KW-0276">Fatty acid metabolism</keyword>
<dbReference type="OrthoDB" id="434092at2759"/>
<evidence type="ECO:0000256" key="7">
    <source>
        <dbReference type="ARBA" id="ARBA00023098"/>
    </source>
</evidence>
<feature type="transmembrane region" description="Helical" evidence="10">
    <location>
        <begin position="258"/>
        <end position="276"/>
    </location>
</feature>
<feature type="transmembrane region" description="Helical" evidence="10">
    <location>
        <begin position="316"/>
        <end position="336"/>
    </location>
</feature>
<dbReference type="PANTHER" id="PTHR11157">
    <property type="entry name" value="FATTY ACID ACYL TRANSFERASE-RELATED"/>
    <property type="match status" value="1"/>
</dbReference>
<dbReference type="GO" id="GO:0005789">
    <property type="term" value="C:endoplasmic reticulum membrane"/>
    <property type="evidence" value="ECO:0007669"/>
    <property type="project" value="TreeGrafter"/>
</dbReference>
<comment type="similarity">
    <text evidence="10">Belongs to the ELO family.</text>
</comment>
<proteinExistence type="inferred from homology"/>
<dbReference type="EC" id="2.3.1.199" evidence="10"/>
<comment type="subcellular location">
    <subcellularLocation>
        <location evidence="1">Membrane</location>
        <topology evidence="1">Multi-pass membrane protein</topology>
    </subcellularLocation>
</comment>
<name>A0A4C1ZA37_EUMVA</name>
<feature type="transmembrane region" description="Helical" evidence="10">
    <location>
        <begin position="178"/>
        <end position="194"/>
    </location>
</feature>
<evidence type="ECO:0000256" key="5">
    <source>
        <dbReference type="ARBA" id="ARBA00022832"/>
    </source>
</evidence>
<comment type="caution">
    <text evidence="12">The sequence shown here is derived from an EMBL/GenBank/DDBJ whole genome shotgun (WGS) entry which is preliminary data.</text>
</comment>
<feature type="transmembrane region" description="Helical" evidence="10">
    <location>
        <begin position="282"/>
        <end position="304"/>
    </location>
</feature>
<keyword evidence="7 10" id="KW-0443">Lipid metabolism</keyword>
<dbReference type="GO" id="GO:0030148">
    <property type="term" value="P:sphingolipid biosynthetic process"/>
    <property type="evidence" value="ECO:0007669"/>
    <property type="project" value="TreeGrafter"/>
</dbReference>
<sequence>MCEYCVSVCALAQDCTPLVIEPSEKCQGTQGFAQSGKFWRSEHVRAAAPAPPPAGARERERGETSVAARSACGLRAHWRYSRPVARSTSEQVRSCNRSDNNKPVTPTTTSQMAPSNNSFASIYHRLFVELADPRTNDWFLIRDPWPGLAVIGLYLYFCLSWGPRFMERREPLQLQKTLIVYNFLQVLVSCWLFHEGLDAGWATTYSWKCQPVDFSNTPEALRVARGVYVYFLAKMSELLDTVFFVIRKKNQQVTFLHMYHHTVMPMISWGVTKYYPGGHGTFIGVINSFVHIVMYTYYMLAAMGPQLQKYLAWKKYITTLQMLQFCLAFLHSSQLLFYDCGYPRWSVFFTLPNAIFFYYLFDDFYVKAYRKSVSREEKQKNGSVSNGIGKAVISNGFKIENKNENDNNKKTH</sequence>
<feature type="transmembrane region" description="Helical" evidence="10">
    <location>
        <begin position="145"/>
        <end position="166"/>
    </location>
</feature>
<dbReference type="GO" id="GO:0019367">
    <property type="term" value="P:fatty acid elongation, saturated fatty acid"/>
    <property type="evidence" value="ECO:0007669"/>
    <property type="project" value="TreeGrafter"/>
</dbReference>
<evidence type="ECO:0000256" key="4">
    <source>
        <dbReference type="ARBA" id="ARBA00022692"/>
    </source>
</evidence>
<dbReference type="InterPro" id="IPR002076">
    <property type="entry name" value="ELO_fam"/>
</dbReference>
<evidence type="ECO:0000256" key="3">
    <source>
        <dbReference type="ARBA" id="ARBA00022679"/>
    </source>
</evidence>
<keyword evidence="8 10" id="KW-0472">Membrane</keyword>
<keyword evidence="9 10" id="KW-0275">Fatty acid biosynthesis</keyword>
<dbReference type="GO" id="GO:0042761">
    <property type="term" value="P:very long-chain fatty acid biosynthetic process"/>
    <property type="evidence" value="ECO:0007669"/>
    <property type="project" value="TreeGrafter"/>
</dbReference>
<evidence type="ECO:0000313" key="13">
    <source>
        <dbReference type="Proteomes" id="UP000299102"/>
    </source>
</evidence>
<accession>A0A4C1ZA37</accession>
<organism evidence="12 13">
    <name type="scientific">Eumeta variegata</name>
    <name type="common">Bagworm moth</name>
    <name type="synonym">Eumeta japonica</name>
    <dbReference type="NCBI Taxonomy" id="151549"/>
    <lineage>
        <taxon>Eukaryota</taxon>
        <taxon>Metazoa</taxon>
        <taxon>Ecdysozoa</taxon>
        <taxon>Arthropoda</taxon>
        <taxon>Hexapoda</taxon>
        <taxon>Insecta</taxon>
        <taxon>Pterygota</taxon>
        <taxon>Neoptera</taxon>
        <taxon>Endopterygota</taxon>
        <taxon>Lepidoptera</taxon>
        <taxon>Glossata</taxon>
        <taxon>Ditrysia</taxon>
        <taxon>Tineoidea</taxon>
        <taxon>Psychidae</taxon>
        <taxon>Oiketicinae</taxon>
        <taxon>Eumeta</taxon>
    </lineage>
</organism>